<accession>A0A8K0E302</accession>
<dbReference type="GO" id="GO:0005576">
    <property type="term" value="C:extracellular region"/>
    <property type="evidence" value="ECO:0007669"/>
    <property type="project" value="UniProtKB-SubCell"/>
</dbReference>
<comment type="subcellular location">
    <subcellularLocation>
        <location evidence="1">Secreted</location>
    </subcellularLocation>
</comment>
<evidence type="ECO:0000256" key="2">
    <source>
        <dbReference type="ARBA" id="ARBA00009178"/>
    </source>
</evidence>
<keyword evidence="6" id="KW-1015">Disulfide bond</keyword>
<feature type="compositionally biased region" description="Basic residues" evidence="7">
    <location>
        <begin position="62"/>
        <end position="71"/>
    </location>
</feature>
<evidence type="ECO:0000256" key="4">
    <source>
        <dbReference type="ARBA" id="ARBA00022702"/>
    </source>
</evidence>
<dbReference type="Proteomes" id="UP000796880">
    <property type="component" value="Unassembled WGS sequence"/>
</dbReference>
<reference evidence="9" key="1">
    <citation type="submission" date="2020-03" db="EMBL/GenBank/DDBJ databases">
        <title>A high-quality chromosome-level genome assembly of a woody plant with both climbing and erect habits, Rhamnella rubrinervis.</title>
        <authorList>
            <person name="Lu Z."/>
            <person name="Yang Y."/>
            <person name="Zhu X."/>
            <person name="Sun Y."/>
        </authorList>
    </citation>
    <scope>NUCLEOTIDE SEQUENCE</scope>
    <source>
        <strain evidence="9">BYM</strain>
        <tissue evidence="9">Leaf</tissue>
    </source>
</reference>
<evidence type="ECO:0000256" key="3">
    <source>
        <dbReference type="ARBA" id="ARBA00022525"/>
    </source>
</evidence>
<evidence type="ECO:0000256" key="1">
    <source>
        <dbReference type="ARBA" id="ARBA00004613"/>
    </source>
</evidence>
<dbReference type="Pfam" id="PF05498">
    <property type="entry name" value="RALF"/>
    <property type="match status" value="1"/>
</dbReference>
<dbReference type="EMBL" id="VOIH02000010">
    <property type="protein sequence ID" value="KAF3435922.1"/>
    <property type="molecule type" value="Genomic_DNA"/>
</dbReference>
<keyword evidence="10" id="KW-1185">Reference proteome</keyword>
<evidence type="ECO:0000256" key="8">
    <source>
        <dbReference type="SAM" id="SignalP"/>
    </source>
</evidence>
<evidence type="ECO:0000256" key="7">
    <source>
        <dbReference type="SAM" id="MobiDB-lite"/>
    </source>
</evidence>
<comment type="caution">
    <text evidence="9">The sequence shown here is derived from an EMBL/GenBank/DDBJ whole genome shotgun (WGS) entry which is preliminary data.</text>
</comment>
<keyword evidence="5 8" id="KW-0732">Signal</keyword>
<evidence type="ECO:0000313" key="10">
    <source>
        <dbReference type="Proteomes" id="UP000796880"/>
    </source>
</evidence>
<organism evidence="9 10">
    <name type="scientific">Rhamnella rubrinervis</name>
    <dbReference type="NCBI Taxonomy" id="2594499"/>
    <lineage>
        <taxon>Eukaryota</taxon>
        <taxon>Viridiplantae</taxon>
        <taxon>Streptophyta</taxon>
        <taxon>Embryophyta</taxon>
        <taxon>Tracheophyta</taxon>
        <taxon>Spermatophyta</taxon>
        <taxon>Magnoliopsida</taxon>
        <taxon>eudicotyledons</taxon>
        <taxon>Gunneridae</taxon>
        <taxon>Pentapetalae</taxon>
        <taxon>rosids</taxon>
        <taxon>fabids</taxon>
        <taxon>Rosales</taxon>
        <taxon>Rhamnaceae</taxon>
        <taxon>rhamnoid group</taxon>
        <taxon>Rhamneae</taxon>
        <taxon>Rhamnella</taxon>
    </lineage>
</organism>
<feature type="signal peptide" evidence="8">
    <location>
        <begin position="1"/>
        <end position="23"/>
    </location>
</feature>
<dbReference type="InterPro" id="IPR008801">
    <property type="entry name" value="RALF"/>
</dbReference>
<evidence type="ECO:0000256" key="5">
    <source>
        <dbReference type="ARBA" id="ARBA00022729"/>
    </source>
</evidence>
<dbReference type="GO" id="GO:0005179">
    <property type="term" value="F:hormone activity"/>
    <property type="evidence" value="ECO:0007669"/>
    <property type="project" value="UniProtKB-KW"/>
</dbReference>
<proteinExistence type="inferred from homology"/>
<name>A0A8K0E302_9ROSA</name>
<keyword evidence="4" id="KW-0372">Hormone</keyword>
<keyword evidence="3" id="KW-0964">Secreted</keyword>
<feature type="chain" id="PRO_5035441399" evidence="8">
    <location>
        <begin position="24"/>
        <end position="71"/>
    </location>
</feature>
<feature type="region of interest" description="Disordered" evidence="7">
    <location>
        <begin position="27"/>
        <end position="71"/>
    </location>
</feature>
<dbReference type="GO" id="GO:0040008">
    <property type="term" value="P:regulation of growth"/>
    <property type="evidence" value="ECO:0007669"/>
    <property type="project" value="UniProtKB-ARBA"/>
</dbReference>
<dbReference type="AlphaFoldDB" id="A0A8K0E302"/>
<protein>
    <submittedName>
        <fullName evidence="9">Uncharacterized protein</fullName>
    </submittedName>
</protein>
<gene>
    <name evidence="9" type="ORF">FNV43_RR23014</name>
</gene>
<evidence type="ECO:0000313" key="9">
    <source>
        <dbReference type="EMBL" id="KAF3435922.1"/>
    </source>
</evidence>
<comment type="similarity">
    <text evidence="2">Belongs to the plant rapid alkalinization factor (RALF) family.</text>
</comment>
<evidence type="ECO:0000256" key="6">
    <source>
        <dbReference type="ARBA" id="ARBA00023157"/>
    </source>
</evidence>
<sequence>MTMKMKLLACLIVVSMLAGLSHEKNLEPGLLDPCRTPEGPSKYPGCQPPGPPQAASPYTRGCSRHHRCRGG</sequence>